<protein>
    <submittedName>
        <fullName evidence="1">Uncharacterized protein</fullName>
    </submittedName>
</protein>
<name>A0ABR2W612_9FUNG</name>
<sequence>MLTPSYGRLDSVGNSLESAPISDSARVAHSELKFTISKSRKEILVFDDRHQTIYVINKRTDFLFNRIILLKESTTNEVLYKAKTHRKLGYIKISSEEYNVRHLSLPYPKFGFEMYQLNLDKQSFLWVFRQSEYLKCYKVPSHEVIAQYVYVDDKTQVGQLLIAKEGMEPKWRALLVITCLIITRHNLCCSRKLI</sequence>
<dbReference type="EMBL" id="JASJQH010007013">
    <property type="protein sequence ID" value="KAK9720419.1"/>
    <property type="molecule type" value="Genomic_DNA"/>
</dbReference>
<organism evidence="1 2">
    <name type="scientific">Basidiobolus ranarum</name>
    <dbReference type="NCBI Taxonomy" id="34480"/>
    <lineage>
        <taxon>Eukaryota</taxon>
        <taxon>Fungi</taxon>
        <taxon>Fungi incertae sedis</taxon>
        <taxon>Zoopagomycota</taxon>
        <taxon>Entomophthoromycotina</taxon>
        <taxon>Basidiobolomycetes</taxon>
        <taxon>Basidiobolales</taxon>
        <taxon>Basidiobolaceae</taxon>
        <taxon>Basidiobolus</taxon>
    </lineage>
</organism>
<gene>
    <name evidence="1" type="ORF">K7432_004146</name>
</gene>
<keyword evidence="2" id="KW-1185">Reference proteome</keyword>
<evidence type="ECO:0000313" key="1">
    <source>
        <dbReference type="EMBL" id="KAK9720419.1"/>
    </source>
</evidence>
<dbReference type="Proteomes" id="UP001479436">
    <property type="component" value="Unassembled WGS sequence"/>
</dbReference>
<accession>A0ABR2W612</accession>
<reference evidence="1 2" key="1">
    <citation type="submission" date="2023-04" db="EMBL/GenBank/DDBJ databases">
        <title>Genome of Basidiobolus ranarum AG-B5.</title>
        <authorList>
            <person name="Stajich J.E."/>
            <person name="Carter-House D."/>
            <person name="Gryganskyi A."/>
        </authorList>
    </citation>
    <scope>NUCLEOTIDE SEQUENCE [LARGE SCALE GENOMIC DNA]</scope>
    <source>
        <strain evidence="1 2">AG-B5</strain>
    </source>
</reference>
<proteinExistence type="predicted"/>
<comment type="caution">
    <text evidence="1">The sequence shown here is derived from an EMBL/GenBank/DDBJ whole genome shotgun (WGS) entry which is preliminary data.</text>
</comment>
<evidence type="ECO:0000313" key="2">
    <source>
        <dbReference type="Proteomes" id="UP001479436"/>
    </source>
</evidence>